<dbReference type="CDD" id="cd00093">
    <property type="entry name" value="HTH_XRE"/>
    <property type="match status" value="1"/>
</dbReference>
<dbReference type="Pfam" id="PF06114">
    <property type="entry name" value="Peptidase_M78"/>
    <property type="match status" value="1"/>
</dbReference>
<dbReference type="GO" id="GO:0003677">
    <property type="term" value="F:DNA binding"/>
    <property type="evidence" value="ECO:0007669"/>
    <property type="project" value="InterPro"/>
</dbReference>
<accession>A0AAE4JVJ5</accession>
<keyword evidence="4" id="KW-1185">Reference proteome</keyword>
<organism evidence="3 4">
    <name type="scientific">Pseudocalidococcus azoricus BACA0444</name>
    <dbReference type="NCBI Taxonomy" id="2918990"/>
    <lineage>
        <taxon>Bacteria</taxon>
        <taxon>Bacillati</taxon>
        <taxon>Cyanobacteriota</taxon>
        <taxon>Cyanophyceae</taxon>
        <taxon>Acaryochloridales</taxon>
        <taxon>Thermosynechococcaceae</taxon>
        <taxon>Pseudocalidococcus</taxon>
        <taxon>Pseudocalidococcus azoricus</taxon>
    </lineage>
</organism>
<dbReference type="Proteomes" id="UP001268256">
    <property type="component" value="Unassembled WGS sequence"/>
</dbReference>
<dbReference type="InterPro" id="IPR010982">
    <property type="entry name" value="Lambda_DNA-bd_dom_sf"/>
</dbReference>
<dbReference type="AlphaFoldDB" id="A0AAE4JVJ5"/>
<dbReference type="InterPro" id="IPR001387">
    <property type="entry name" value="Cro/C1-type_HTH"/>
</dbReference>
<dbReference type="SMART" id="SM00530">
    <property type="entry name" value="HTH_XRE"/>
    <property type="match status" value="1"/>
</dbReference>
<dbReference type="PANTHER" id="PTHR43236">
    <property type="entry name" value="ANTITOXIN HIGA1"/>
    <property type="match status" value="1"/>
</dbReference>
<dbReference type="SUPFAM" id="SSF47413">
    <property type="entry name" value="lambda repressor-like DNA-binding domains"/>
    <property type="match status" value="1"/>
</dbReference>
<dbReference type="InterPro" id="IPR052345">
    <property type="entry name" value="Rad_response_metalloprotease"/>
</dbReference>
<dbReference type="EMBL" id="JAVMIP010000003">
    <property type="protein sequence ID" value="MDS3860096.1"/>
    <property type="molecule type" value="Genomic_DNA"/>
</dbReference>
<evidence type="ECO:0000313" key="4">
    <source>
        <dbReference type="Proteomes" id="UP001268256"/>
    </source>
</evidence>
<proteinExistence type="inferred from homology"/>
<evidence type="ECO:0000313" key="3">
    <source>
        <dbReference type="EMBL" id="MDS3860096.1"/>
    </source>
</evidence>
<reference evidence="4" key="1">
    <citation type="submission" date="2023-07" db="EMBL/GenBank/DDBJ databases">
        <authorList>
            <person name="Luz R."/>
            <person name="Cordeiro R."/>
            <person name="Fonseca A."/>
            <person name="Goncalves V."/>
        </authorList>
    </citation>
    <scope>NUCLEOTIDE SEQUENCE [LARGE SCALE GENOMIC DNA]</scope>
    <source>
        <strain evidence="4">BACA0444</strain>
    </source>
</reference>
<evidence type="ECO:0000259" key="2">
    <source>
        <dbReference type="PROSITE" id="PS50943"/>
    </source>
</evidence>
<gene>
    <name evidence="3" type="ORF">RIF25_04665</name>
</gene>
<feature type="domain" description="HTH cro/C1-type" evidence="2">
    <location>
        <begin position="27"/>
        <end position="67"/>
    </location>
</feature>
<evidence type="ECO:0000256" key="1">
    <source>
        <dbReference type="ARBA" id="ARBA00007227"/>
    </source>
</evidence>
<comment type="caution">
    <text evidence="3">The sequence shown here is derived from an EMBL/GenBank/DDBJ whole genome shotgun (WGS) entry which is preliminary data.</text>
</comment>
<dbReference type="Gene3D" id="1.10.10.2910">
    <property type="match status" value="1"/>
</dbReference>
<dbReference type="Pfam" id="PF01381">
    <property type="entry name" value="HTH_3"/>
    <property type="match status" value="1"/>
</dbReference>
<dbReference type="InterPro" id="IPR010359">
    <property type="entry name" value="IrrE_HExxH"/>
</dbReference>
<dbReference type="PANTHER" id="PTHR43236:SF1">
    <property type="entry name" value="BLL7220 PROTEIN"/>
    <property type="match status" value="1"/>
</dbReference>
<protein>
    <submittedName>
        <fullName evidence="3">XRE family transcriptional regulator</fullName>
    </submittedName>
</protein>
<comment type="similarity">
    <text evidence="1">Belongs to the short-chain fatty acyl-CoA assimilation regulator (ScfR) family.</text>
</comment>
<sequence length="424" mass="48722">MSKGTPGFMGEKLSQALRLRRIKPITLANEIGVTRSSISAYEKNLRSPSPEIMGQICQVLNLPLSFFVNNSIYLPKSNSPLFYRSYFSKLKMAREAAEEKHRIFSSMVFYLDRFVSFPPSNIPLFDVPSDPTEIDEKQIEEISQKTRKYWGLNLGPISNVIYLLENNGIFVGKFPFGCDKLDAFSQNIEGRYFQIIIGSDKGSAVRQRFDAAHELGHIVLHRKIPKEIVKSEVFHGLLEYQANQFAFEFLFPTPAFKNEVKRYSIGEFINLKRKWKVSVASQVQRASKPDIAGVVEMAPLQRTISRNGWRKNEPLDNELICEEPRLIKDAFKIVLETRTQSPQDVYNNFCLHFSDIEQIAGLPDGYLSSFEQEKSKVIDLKDEFKTRNTIDIDDPVDFDYEETKNVSNRKTNVYSFLDAFAQKT</sequence>
<dbReference type="PROSITE" id="PS50943">
    <property type="entry name" value="HTH_CROC1"/>
    <property type="match status" value="1"/>
</dbReference>
<dbReference type="RefSeq" id="WP_322877384.1">
    <property type="nucleotide sequence ID" value="NZ_JAVMIP010000003.1"/>
</dbReference>
<dbReference type="Gene3D" id="1.10.260.40">
    <property type="entry name" value="lambda repressor-like DNA-binding domains"/>
    <property type="match status" value="1"/>
</dbReference>
<name>A0AAE4JVJ5_9CYAN</name>